<dbReference type="InterPro" id="IPR032675">
    <property type="entry name" value="LRR_dom_sf"/>
</dbReference>
<sequence>MNDFFNIPELRALVCDRLDRKSAYAFALTRRAFREEGLNRVWRSIDTFEPLFSYLPGDLLVETSVPVMSTRLPRAVMCLRRPLVREDLQKYLDYAKEIQEVKIDIYHCKRLPATDLMHALELATGGEAGALSPNLKCFKAMPGVPFKTDLLKSLAPLTPLFVGNNLERLGVMLRAKLEIHTAIALSTFHFAPQLKALTFSEKSELPLITQYMGSSSWENLQSFSAPTCPSISLLASLPQLRSLRLTNVQVSDIPIEAPSQGEGVHESQNLGFQSIQEMEIQAETFLILHEFIRRLPTSNMIRSLKLSTYNYASPEDIENIIANIRARGNPHTLVCLQVIDGVLDEATREGQIAVGEPDMMSEEPVDLWYHEDVDVLPTTYDFTNLEVLVLRFRERIRVTPEDLASIPETWPRLSRFEVTETGPRGQLPLIDHNDLLHFVERCPYLRVLGLPFDATRISGGERSSQGPFHLESLCVVGSPICSPYCVVEFILSNFPELKEMEIAFEDLANNYSDSMTVCRWARVRRDAVWRLR</sequence>
<dbReference type="OrthoDB" id="3543113at2759"/>
<gene>
    <name evidence="1" type="ORF">D9611_005357</name>
</gene>
<dbReference type="SUPFAM" id="SSF52047">
    <property type="entry name" value="RNI-like"/>
    <property type="match status" value="1"/>
</dbReference>
<evidence type="ECO:0000313" key="1">
    <source>
        <dbReference type="EMBL" id="KAF5332457.1"/>
    </source>
</evidence>
<organism evidence="1 2">
    <name type="scientific">Ephemerocybe angulata</name>
    <dbReference type="NCBI Taxonomy" id="980116"/>
    <lineage>
        <taxon>Eukaryota</taxon>
        <taxon>Fungi</taxon>
        <taxon>Dikarya</taxon>
        <taxon>Basidiomycota</taxon>
        <taxon>Agaricomycotina</taxon>
        <taxon>Agaricomycetes</taxon>
        <taxon>Agaricomycetidae</taxon>
        <taxon>Agaricales</taxon>
        <taxon>Agaricineae</taxon>
        <taxon>Psathyrellaceae</taxon>
        <taxon>Ephemerocybe</taxon>
    </lineage>
</organism>
<evidence type="ECO:0000313" key="2">
    <source>
        <dbReference type="Proteomes" id="UP000541558"/>
    </source>
</evidence>
<dbReference type="AlphaFoldDB" id="A0A8H5FDF0"/>
<dbReference type="Proteomes" id="UP000541558">
    <property type="component" value="Unassembled WGS sequence"/>
</dbReference>
<name>A0A8H5FDF0_9AGAR</name>
<proteinExistence type="predicted"/>
<dbReference type="Gene3D" id="3.80.10.10">
    <property type="entry name" value="Ribonuclease Inhibitor"/>
    <property type="match status" value="1"/>
</dbReference>
<comment type="caution">
    <text evidence="1">The sequence shown here is derived from an EMBL/GenBank/DDBJ whole genome shotgun (WGS) entry which is preliminary data.</text>
</comment>
<reference evidence="1 2" key="1">
    <citation type="journal article" date="2020" name="ISME J.">
        <title>Uncovering the hidden diversity of litter-decomposition mechanisms in mushroom-forming fungi.</title>
        <authorList>
            <person name="Floudas D."/>
            <person name="Bentzer J."/>
            <person name="Ahren D."/>
            <person name="Johansson T."/>
            <person name="Persson P."/>
            <person name="Tunlid A."/>
        </authorList>
    </citation>
    <scope>NUCLEOTIDE SEQUENCE [LARGE SCALE GENOMIC DNA]</scope>
    <source>
        <strain evidence="1 2">CBS 175.51</strain>
    </source>
</reference>
<protein>
    <submittedName>
        <fullName evidence="1">Uncharacterized protein</fullName>
    </submittedName>
</protein>
<keyword evidence="2" id="KW-1185">Reference proteome</keyword>
<accession>A0A8H5FDF0</accession>
<dbReference type="EMBL" id="JAACJK010000110">
    <property type="protein sequence ID" value="KAF5332457.1"/>
    <property type="molecule type" value="Genomic_DNA"/>
</dbReference>